<dbReference type="AlphaFoldDB" id="A0A2S5GB78"/>
<dbReference type="EMBL" id="PREZ01000004">
    <property type="protein sequence ID" value="PPA70174.1"/>
    <property type="molecule type" value="Genomic_DNA"/>
</dbReference>
<proteinExistence type="predicted"/>
<organism evidence="1 2">
    <name type="scientific">Jeotgalibacillus proteolyticus</name>
    <dbReference type="NCBI Taxonomy" id="2082395"/>
    <lineage>
        <taxon>Bacteria</taxon>
        <taxon>Bacillati</taxon>
        <taxon>Bacillota</taxon>
        <taxon>Bacilli</taxon>
        <taxon>Bacillales</taxon>
        <taxon>Caryophanaceae</taxon>
        <taxon>Jeotgalibacillus</taxon>
    </lineage>
</organism>
<keyword evidence="2" id="KW-1185">Reference proteome</keyword>
<accession>A0A2S5GB78</accession>
<evidence type="ECO:0000313" key="2">
    <source>
        <dbReference type="Proteomes" id="UP000239047"/>
    </source>
</evidence>
<comment type="caution">
    <text evidence="1">The sequence shown here is derived from an EMBL/GenBank/DDBJ whole genome shotgun (WGS) entry which is preliminary data.</text>
</comment>
<protein>
    <submittedName>
        <fullName evidence="1">Uncharacterized protein</fullName>
    </submittedName>
</protein>
<evidence type="ECO:0000313" key="1">
    <source>
        <dbReference type="EMBL" id="PPA70174.1"/>
    </source>
</evidence>
<dbReference type="Proteomes" id="UP000239047">
    <property type="component" value="Unassembled WGS sequence"/>
</dbReference>
<reference evidence="1 2" key="1">
    <citation type="submission" date="2018-02" db="EMBL/GenBank/DDBJ databases">
        <title>Jeotgalibacillus proteolyticum sp. nov. a protease producing bacterium isolated from ocean sediments of Laizhou Bay.</title>
        <authorList>
            <person name="Li Y."/>
        </authorList>
    </citation>
    <scope>NUCLEOTIDE SEQUENCE [LARGE SCALE GENOMIC DNA]</scope>
    <source>
        <strain evidence="1 2">22-7</strain>
    </source>
</reference>
<dbReference type="OrthoDB" id="2736494at2"/>
<dbReference type="RefSeq" id="WP_104058123.1">
    <property type="nucleotide sequence ID" value="NZ_PREZ01000004.1"/>
</dbReference>
<gene>
    <name evidence="1" type="ORF">C4B60_11345</name>
</gene>
<sequence>MNNRNCGNNMYRDKQTGKFLKGNRFAVGNKGNRKSKWGNSNAVKHGLYENLAVYFLTESGFLQIRSRNGGVFLIPPEAFENHRLGMLIREDIAQILEQNGIRLEVLN</sequence>
<name>A0A2S5GB78_9BACL</name>